<keyword evidence="2" id="KW-1185">Reference proteome</keyword>
<dbReference type="Proteomes" id="UP000324233">
    <property type="component" value="Chromosome"/>
</dbReference>
<reference evidence="1 2" key="1">
    <citation type="submission" date="2019-08" db="EMBL/GenBank/DDBJ databases">
        <title>Deep-cultivation of Planctomycetes and their phenomic and genomic characterization uncovers novel biology.</title>
        <authorList>
            <person name="Wiegand S."/>
            <person name="Jogler M."/>
            <person name="Boedeker C."/>
            <person name="Pinto D."/>
            <person name="Vollmers J."/>
            <person name="Rivas-Marin E."/>
            <person name="Kohn T."/>
            <person name="Peeters S.H."/>
            <person name="Heuer A."/>
            <person name="Rast P."/>
            <person name="Oberbeckmann S."/>
            <person name="Bunk B."/>
            <person name="Jeske O."/>
            <person name="Meyerdierks A."/>
            <person name="Storesund J.E."/>
            <person name="Kallscheuer N."/>
            <person name="Luecker S."/>
            <person name="Lage O.M."/>
            <person name="Pohl T."/>
            <person name="Merkel B.J."/>
            <person name="Hornburger P."/>
            <person name="Mueller R.-W."/>
            <person name="Bruemmer F."/>
            <person name="Labrenz M."/>
            <person name="Spormann A.M."/>
            <person name="Op den Camp H."/>
            <person name="Overmann J."/>
            <person name="Amann R."/>
            <person name="Jetten M.S.M."/>
            <person name="Mascher T."/>
            <person name="Medema M.H."/>
            <person name="Devos D.P."/>
            <person name="Kaster A.-K."/>
            <person name="Ovreas L."/>
            <person name="Rohde M."/>
            <person name="Galperin M.Y."/>
            <person name="Jogler C."/>
        </authorList>
    </citation>
    <scope>NUCLEOTIDE SEQUENCE [LARGE SCALE GENOMIC DNA]</scope>
    <source>
        <strain evidence="1 2">OJF2</strain>
    </source>
</reference>
<dbReference type="EMBL" id="CP042997">
    <property type="protein sequence ID" value="QEH38202.1"/>
    <property type="molecule type" value="Genomic_DNA"/>
</dbReference>
<dbReference type="OrthoDB" id="5625074at2"/>
<dbReference type="KEGG" id="agv:OJF2_68000"/>
<dbReference type="CDD" id="cd18687">
    <property type="entry name" value="PIN_VapC-like"/>
    <property type="match status" value="1"/>
</dbReference>
<proteinExistence type="predicted"/>
<gene>
    <name evidence="1" type="ORF">OJF2_68000</name>
</gene>
<accession>A0A5B9WC95</accession>
<evidence type="ECO:0000313" key="1">
    <source>
        <dbReference type="EMBL" id="QEH38202.1"/>
    </source>
</evidence>
<dbReference type="AlphaFoldDB" id="A0A5B9WC95"/>
<protein>
    <recommendedName>
        <fullName evidence="3">PIN domain-containing protein</fullName>
    </recommendedName>
</protein>
<dbReference type="RefSeq" id="WP_148597667.1">
    <property type="nucleotide sequence ID" value="NZ_CP042997.1"/>
</dbReference>
<evidence type="ECO:0000313" key="2">
    <source>
        <dbReference type="Proteomes" id="UP000324233"/>
    </source>
</evidence>
<organism evidence="1 2">
    <name type="scientific">Aquisphaera giovannonii</name>
    <dbReference type="NCBI Taxonomy" id="406548"/>
    <lineage>
        <taxon>Bacteria</taxon>
        <taxon>Pseudomonadati</taxon>
        <taxon>Planctomycetota</taxon>
        <taxon>Planctomycetia</taxon>
        <taxon>Isosphaerales</taxon>
        <taxon>Isosphaeraceae</taxon>
        <taxon>Aquisphaera</taxon>
    </lineage>
</organism>
<dbReference type="SUPFAM" id="SSF88723">
    <property type="entry name" value="PIN domain-like"/>
    <property type="match status" value="1"/>
</dbReference>
<dbReference type="InterPro" id="IPR029060">
    <property type="entry name" value="PIN-like_dom_sf"/>
</dbReference>
<name>A0A5B9WC95_9BACT</name>
<evidence type="ECO:0008006" key="3">
    <source>
        <dbReference type="Google" id="ProtNLM"/>
    </source>
</evidence>
<sequence length="162" mass="17928">MPRPRVYIETTVPSYLTAWPSRDLVRAAHQQVTREWWSRRHEFELFSSRLTVQECQAGDPQAAADRLAALAGIPLLEPTTEAAALADALVREIPLPERATADALHIAIAADNGIDYLLTWNCNHIANVTLRPRIEAVCRAMGLEAPLICTPEELPPGGRDDE</sequence>
<dbReference type="Gene3D" id="3.40.50.1010">
    <property type="entry name" value="5'-nuclease"/>
    <property type="match status" value="1"/>
</dbReference>